<dbReference type="PANTHER" id="PTHR36453:SF1">
    <property type="entry name" value="RIGHT HANDED BETA HELIX DOMAIN-CONTAINING PROTEIN"/>
    <property type="match status" value="1"/>
</dbReference>
<dbReference type="InterPro" id="IPR011050">
    <property type="entry name" value="Pectin_lyase_fold/virulence"/>
</dbReference>
<dbReference type="SMART" id="SM00710">
    <property type="entry name" value="PbH1"/>
    <property type="match status" value="6"/>
</dbReference>
<keyword evidence="3" id="KW-1185">Reference proteome</keyword>
<dbReference type="Proteomes" id="UP000625527">
    <property type="component" value="Unassembled WGS sequence"/>
</dbReference>
<protein>
    <submittedName>
        <fullName evidence="2">Right-handed parallel beta-helix repeat-containing protein</fullName>
    </submittedName>
</protein>
<comment type="caution">
    <text evidence="2">The sequence shown here is derived from an EMBL/GenBank/DDBJ whole genome shotgun (WGS) entry which is preliminary data.</text>
</comment>
<name>A0ABR9MWT7_9MICO</name>
<dbReference type="Gene3D" id="2.160.20.10">
    <property type="entry name" value="Single-stranded right-handed beta-helix, Pectin lyase-like"/>
    <property type="match status" value="2"/>
</dbReference>
<dbReference type="PANTHER" id="PTHR36453">
    <property type="entry name" value="SECRETED PROTEIN-RELATED"/>
    <property type="match status" value="1"/>
</dbReference>
<dbReference type="EMBL" id="JADAQT010000069">
    <property type="protein sequence ID" value="MBE1875864.1"/>
    <property type="molecule type" value="Genomic_DNA"/>
</dbReference>
<dbReference type="SUPFAM" id="SSF51126">
    <property type="entry name" value="Pectin lyase-like"/>
    <property type="match status" value="1"/>
</dbReference>
<dbReference type="InterPro" id="IPR012334">
    <property type="entry name" value="Pectin_lyas_fold"/>
</dbReference>
<feature type="chain" id="PRO_5046658118" evidence="1">
    <location>
        <begin position="20"/>
        <end position="875"/>
    </location>
</feature>
<dbReference type="RefSeq" id="WP_192862419.1">
    <property type="nucleotide sequence ID" value="NZ_JADAQT010000069.1"/>
</dbReference>
<evidence type="ECO:0000313" key="3">
    <source>
        <dbReference type="Proteomes" id="UP000625527"/>
    </source>
</evidence>
<evidence type="ECO:0000256" key="1">
    <source>
        <dbReference type="SAM" id="SignalP"/>
    </source>
</evidence>
<proteinExistence type="predicted"/>
<dbReference type="InterPro" id="IPR006626">
    <property type="entry name" value="PbH1"/>
</dbReference>
<dbReference type="Gene3D" id="2.60.120.200">
    <property type="match status" value="1"/>
</dbReference>
<evidence type="ECO:0000313" key="2">
    <source>
        <dbReference type="EMBL" id="MBE1875864.1"/>
    </source>
</evidence>
<organism evidence="2 3">
    <name type="scientific">Myceligenerans pegani</name>
    <dbReference type="NCBI Taxonomy" id="2776917"/>
    <lineage>
        <taxon>Bacteria</taxon>
        <taxon>Bacillati</taxon>
        <taxon>Actinomycetota</taxon>
        <taxon>Actinomycetes</taxon>
        <taxon>Micrococcales</taxon>
        <taxon>Promicromonosporaceae</taxon>
        <taxon>Myceligenerans</taxon>
    </lineage>
</organism>
<accession>A0ABR9MWT7</accession>
<sequence length="875" mass="92978">MAALSIAAVIVSTLVPGQAATAAPPVKDRTYFATADGAAVGECEAKHACSIERAQELVREEARKGRDVTVQLADGVHRISEPLVFGPQDGGQDGGTVRWTAMPGARPVISGATEISGWSMHDEEAGIYVADTPPGVDSRQLYVNGIIAPRASLRLANSDVTPTPTGLTINNPQLGYLGGLPDQGRIEFESLGDFSDRYSPVESIDGSTITMAQPAWDNNTWGWDTVQHSFLAAPTWFLENSLAFLDEVGEWYLDPSAGKLYYKPGDGVDPDELDVELPRLESLVSIGGTYDEPVTGLVFDGLEFTGTSWLGPSTHGYANQQNGAFVKDDYDYRPADAFTSCSRGCEMFERARGDTWYQEPAAVQISAAHDISVTNNLFTNLGQTALGIGNDANAHLSGVGLGASGIDVVGNIFTEVGGHGIAVGGVLPDAHHPSDPRMTNRDIRIENNTINRVAVEYKDNSGILSTYATNVQIVHNEVANVAYDGIDTGYGWGANDAGGSAEYDRRGYYRWNPRYTTPTTLRDNLVAGNLVHHTKARFADGGNLYNLAASPGTVVERNFVFNVSGVGLYLDEGTRYTTYRHNVLQGTNPWIFTNAYSDGNNTSDNLVQENWYNSGGAQIPNAEQRNNRLIGNVSVSGTNWPQAARDVMCDAGVAPQYRTALNANLFGLAQCPVQAPVGGSYGTTSSANQTYFGQQGAAFGIAAAGADVWGAGGQRDDQYAAVYRAGSFSAGSSVSVRVDTVNDTHAWAKSGVMVRNEIARPGSSAGYAIAAVTPRNGVAFQWDANGDGYLDSSAQASVDIHRPVWVKLDRVGDRVSASWSYDGVNYRRIGSPVTLPGAAAVQDGGVFTTSHDASTAATNVFSGFHLAGPAGSAPR</sequence>
<reference evidence="2 3" key="1">
    <citation type="submission" date="2020-10" db="EMBL/GenBank/DDBJ databases">
        <title>Myceligenerans pegani sp. nov., an endophytic actinomycete isolated from Peganum harmala L. in Xinjiang, China.</title>
        <authorList>
            <person name="Xin L."/>
        </authorList>
    </citation>
    <scope>NUCLEOTIDE SEQUENCE [LARGE SCALE GENOMIC DNA]</scope>
    <source>
        <strain evidence="2 3">TRM65318</strain>
    </source>
</reference>
<feature type="signal peptide" evidence="1">
    <location>
        <begin position="1"/>
        <end position="19"/>
    </location>
</feature>
<keyword evidence="1" id="KW-0732">Signal</keyword>
<gene>
    <name evidence="2" type="ORF">IHE71_09085</name>
</gene>